<sequence length="147" mass="16838">MPDVLKLRTPESFVKHAPVPSQVTAQATAIAEDVPYFRPGQWAVYLRHVPTVSVDMPYVYMYIPLDPPAGPEAIGSEPPFDIFLTLGKKGDEFKLNSKEKEAVLRTAFFLQGHPLVAEEMGYVREGRVRLVQVWEVLEYYERELWDE</sequence>
<evidence type="ECO:0000313" key="1">
    <source>
        <dbReference type="EMBL" id="KIY53067.1"/>
    </source>
</evidence>
<gene>
    <name evidence="1" type="ORF">FISHEDRAFT_69211</name>
</gene>
<dbReference type="Proteomes" id="UP000054144">
    <property type="component" value="Unassembled WGS sequence"/>
</dbReference>
<name>A0A0D7AN95_9AGAR</name>
<dbReference type="AlphaFoldDB" id="A0A0D7AN95"/>
<dbReference type="EMBL" id="KN881628">
    <property type="protein sequence ID" value="KIY53067.1"/>
    <property type="molecule type" value="Genomic_DNA"/>
</dbReference>
<keyword evidence="2" id="KW-1185">Reference proteome</keyword>
<protein>
    <submittedName>
        <fullName evidence="1">Uncharacterized protein</fullName>
    </submittedName>
</protein>
<proteinExistence type="predicted"/>
<organism evidence="1 2">
    <name type="scientific">Fistulina hepatica ATCC 64428</name>
    <dbReference type="NCBI Taxonomy" id="1128425"/>
    <lineage>
        <taxon>Eukaryota</taxon>
        <taxon>Fungi</taxon>
        <taxon>Dikarya</taxon>
        <taxon>Basidiomycota</taxon>
        <taxon>Agaricomycotina</taxon>
        <taxon>Agaricomycetes</taxon>
        <taxon>Agaricomycetidae</taxon>
        <taxon>Agaricales</taxon>
        <taxon>Fistulinaceae</taxon>
        <taxon>Fistulina</taxon>
    </lineage>
</organism>
<reference evidence="1 2" key="1">
    <citation type="journal article" date="2015" name="Fungal Genet. Biol.">
        <title>Evolution of novel wood decay mechanisms in Agaricales revealed by the genome sequences of Fistulina hepatica and Cylindrobasidium torrendii.</title>
        <authorList>
            <person name="Floudas D."/>
            <person name="Held B.W."/>
            <person name="Riley R."/>
            <person name="Nagy L.G."/>
            <person name="Koehler G."/>
            <person name="Ransdell A.S."/>
            <person name="Younus H."/>
            <person name="Chow J."/>
            <person name="Chiniquy J."/>
            <person name="Lipzen A."/>
            <person name="Tritt A."/>
            <person name="Sun H."/>
            <person name="Haridas S."/>
            <person name="LaButti K."/>
            <person name="Ohm R.A."/>
            <person name="Kues U."/>
            <person name="Blanchette R.A."/>
            <person name="Grigoriev I.V."/>
            <person name="Minto R.E."/>
            <person name="Hibbett D.S."/>
        </authorList>
    </citation>
    <scope>NUCLEOTIDE SEQUENCE [LARGE SCALE GENOMIC DNA]</scope>
    <source>
        <strain evidence="1 2">ATCC 64428</strain>
    </source>
</reference>
<evidence type="ECO:0000313" key="2">
    <source>
        <dbReference type="Proteomes" id="UP000054144"/>
    </source>
</evidence>
<accession>A0A0D7AN95</accession>